<name>A0ABW7QGA7_9ACTN</name>
<dbReference type="EMBL" id="JBIRGQ010000001">
    <property type="protein sequence ID" value="MFH8543982.1"/>
    <property type="molecule type" value="Genomic_DNA"/>
</dbReference>
<evidence type="ECO:0000313" key="3">
    <source>
        <dbReference type="EMBL" id="MFH8543982.1"/>
    </source>
</evidence>
<protein>
    <submittedName>
        <fullName evidence="3">NAD(P)-binding domain-containing protein</fullName>
    </submittedName>
</protein>
<evidence type="ECO:0000256" key="1">
    <source>
        <dbReference type="SAM" id="MobiDB-lite"/>
    </source>
</evidence>
<comment type="caution">
    <text evidence="3">The sequence shown here is derived from an EMBL/GenBank/DDBJ whole genome shotgun (WGS) entry which is preliminary data.</text>
</comment>
<dbReference type="Gene3D" id="3.40.50.720">
    <property type="entry name" value="NAD(P)-binding Rossmann-like Domain"/>
    <property type="match status" value="1"/>
</dbReference>
<feature type="region of interest" description="Disordered" evidence="1">
    <location>
        <begin position="29"/>
        <end position="96"/>
    </location>
</feature>
<dbReference type="InterPro" id="IPR036291">
    <property type="entry name" value="NAD(P)-bd_dom_sf"/>
</dbReference>
<dbReference type="SUPFAM" id="SSF51735">
    <property type="entry name" value="NAD(P)-binding Rossmann-fold domains"/>
    <property type="match status" value="1"/>
</dbReference>
<dbReference type="Pfam" id="PF03807">
    <property type="entry name" value="F420_oxidored"/>
    <property type="match status" value="1"/>
</dbReference>
<organism evidence="3 4">
    <name type="scientific">Streptomyces longisporoflavus</name>
    <dbReference type="NCBI Taxonomy" id="28044"/>
    <lineage>
        <taxon>Bacteria</taxon>
        <taxon>Bacillati</taxon>
        <taxon>Actinomycetota</taxon>
        <taxon>Actinomycetes</taxon>
        <taxon>Kitasatosporales</taxon>
        <taxon>Streptomycetaceae</taxon>
        <taxon>Streptomyces</taxon>
    </lineage>
</organism>
<accession>A0ABW7QGA7</accession>
<dbReference type="InterPro" id="IPR028939">
    <property type="entry name" value="P5C_Rdtase_cat_N"/>
</dbReference>
<evidence type="ECO:0000313" key="4">
    <source>
        <dbReference type="Proteomes" id="UP001610818"/>
    </source>
</evidence>
<keyword evidence="4" id="KW-1185">Reference proteome</keyword>
<feature type="domain" description="Pyrroline-5-carboxylate reductase catalytic N-terminal" evidence="2">
    <location>
        <begin position="4"/>
        <end position="45"/>
    </location>
</feature>
<proteinExistence type="predicted"/>
<gene>
    <name evidence="3" type="ORF">ACH4F9_03080</name>
</gene>
<dbReference type="Proteomes" id="UP001610818">
    <property type="component" value="Unassembled WGS sequence"/>
</dbReference>
<feature type="compositionally biased region" description="Basic and acidic residues" evidence="1">
    <location>
        <begin position="81"/>
        <end position="96"/>
    </location>
</feature>
<reference evidence="3 4" key="1">
    <citation type="submission" date="2024-10" db="EMBL/GenBank/DDBJ databases">
        <title>The Natural Products Discovery Center: Release of the First 8490 Sequenced Strains for Exploring Actinobacteria Biosynthetic Diversity.</title>
        <authorList>
            <person name="Kalkreuter E."/>
            <person name="Kautsar S.A."/>
            <person name="Yang D."/>
            <person name="Bader C.D."/>
            <person name="Teijaro C.N."/>
            <person name="Fluegel L."/>
            <person name="Davis C.M."/>
            <person name="Simpson J.R."/>
            <person name="Lauterbach L."/>
            <person name="Steele A.D."/>
            <person name="Gui C."/>
            <person name="Meng S."/>
            <person name="Li G."/>
            <person name="Viehrig K."/>
            <person name="Ye F."/>
            <person name="Su P."/>
            <person name="Kiefer A.F."/>
            <person name="Nichols A."/>
            <person name="Cepeda A.J."/>
            <person name="Yan W."/>
            <person name="Fan B."/>
            <person name="Jiang Y."/>
            <person name="Adhikari A."/>
            <person name="Zheng C.-J."/>
            <person name="Schuster L."/>
            <person name="Cowan T.M."/>
            <person name="Smanski M.J."/>
            <person name="Chevrette M.G."/>
            <person name="De Carvalho L.P.S."/>
            <person name="Shen B."/>
        </authorList>
    </citation>
    <scope>NUCLEOTIDE SEQUENCE [LARGE SCALE GENOMIC DNA]</scope>
    <source>
        <strain evidence="3 4">NPDC017990</strain>
    </source>
</reference>
<sequence>MTSIGILGTGRVGSSLARALAAGHDVTLGHRQAPGQAPEAASKQAPEHSQLRAAPRQADPRRRAARHRGRPLIDVSNATRHGHDREQHGVERLDDPGRGQGLLKLLGEAAAGIAEFHGEPVRAVDDLGRHPEWVEDLGDITTARATEALVLLVPHVLRRSGLQPFAVSLAR</sequence>
<dbReference type="RefSeq" id="WP_397707238.1">
    <property type="nucleotide sequence ID" value="NZ_JBIRGN010000001.1"/>
</dbReference>
<evidence type="ECO:0000259" key="2">
    <source>
        <dbReference type="Pfam" id="PF03807"/>
    </source>
</evidence>